<keyword evidence="1" id="KW-1133">Transmembrane helix</keyword>
<name>A0ABT5B325_9BACT</name>
<organism evidence="2 3">
    <name type="scientific">Nannocystis radixulma</name>
    <dbReference type="NCBI Taxonomy" id="2995305"/>
    <lineage>
        <taxon>Bacteria</taxon>
        <taxon>Pseudomonadati</taxon>
        <taxon>Myxococcota</taxon>
        <taxon>Polyangia</taxon>
        <taxon>Nannocystales</taxon>
        <taxon>Nannocystaceae</taxon>
        <taxon>Nannocystis</taxon>
    </lineage>
</organism>
<comment type="caution">
    <text evidence="2">The sequence shown here is derived from an EMBL/GenBank/DDBJ whole genome shotgun (WGS) entry which is preliminary data.</text>
</comment>
<dbReference type="Proteomes" id="UP001217838">
    <property type="component" value="Unassembled WGS sequence"/>
</dbReference>
<accession>A0ABT5B325</accession>
<dbReference type="RefSeq" id="WP_271996327.1">
    <property type="nucleotide sequence ID" value="NZ_JAQNDN010000002.1"/>
</dbReference>
<dbReference type="EMBL" id="JAQNDN010000002">
    <property type="protein sequence ID" value="MDC0667853.1"/>
    <property type="molecule type" value="Genomic_DNA"/>
</dbReference>
<evidence type="ECO:0000313" key="2">
    <source>
        <dbReference type="EMBL" id="MDC0667853.1"/>
    </source>
</evidence>
<gene>
    <name evidence="2" type="ORF">POL58_08895</name>
</gene>
<keyword evidence="1" id="KW-0812">Transmembrane</keyword>
<evidence type="ECO:0000313" key="3">
    <source>
        <dbReference type="Proteomes" id="UP001217838"/>
    </source>
</evidence>
<evidence type="ECO:0008006" key="4">
    <source>
        <dbReference type="Google" id="ProtNLM"/>
    </source>
</evidence>
<proteinExistence type="predicted"/>
<keyword evidence="3" id="KW-1185">Reference proteome</keyword>
<protein>
    <recommendedName>
        <fullName evidence="4">DUF3592 domain-containing protein</fullName>
    </recommendedName>
</protein>
<keyword evidence="1" id="KW-0472">Membrane</keyword>
<sequence length="176" mass="19055">MSDALAARIVDSRDQHKLAALIIAGAVGFLGLLAGGVMIAEARFSMRIAQFGPELTDFDREMLARAWSGLYTGIGVIVGTIVVCVAIYRVAMSKRRQAIARVQVLLERGARAEARVVQARRVSMTQLRLAVQVNGPVAPFSTMIDGRIDEAAFVNRAVEVAYDPANPATYVLVPNW</sequence>
<reference evidence="2 3" key="1">
    <citation type="submission" date="2022-11" db="EMBL/GenBank/DDBJ databases">
        <title>Minimal conservation of predation-associated metabolite biosynthetic gene clusters underscores biosynthetic potential of Myxococcota including descriptions for ten novel species: Archangium lansinium sp. nov., Myxococcus landrumus sp. nov., Nannocystis bai.</title>
        <authorList>
            <person name="Ahearne A."/>
            <person name="Stevens C."/>
            <person name="Dowd S."/>
        </authorList>
    </citation>
    <scope>NUCLEOTIDE SEQUENCE [LARGE SCALE GENOMIC DNA]</scope>
    <source>
        <strain evidence="2 3">NCELM</strain>
    </source>
</reference>
<evidence type="ECO:0000256" key="1">
    <source>
        <dbReference type="SAM" id="Phobius"/>
    </source>
</evidence>
<feature type="transmembrane region" description="Helical" evidence="1">
    <location>
        <begin position="70"/>
        <end position="91"/>
    </location>
</feature>
<feature type="transmembrane region" description="Helical" evidence="1">
    <location>
        <begin position="18"/>
        <end position="40"/>
    </location>
</feature>